<dbReference type="EMBL" id="JACHXU010000010">
    <property type="protein sequence ID" value="MBB3207445.1"/>
    <property type="molecule type" value="Genomic_DNA"/>
</dbReference>
<keyword evidence="3" id="KW-1185">Reference proteome</keyword>
<dbReference type="SUPFAM" id="SSF50939">
    <property type="entry name" value="Sialidases"/>
    <property type="match status" value="1"/>
</dbReference>
<dbReference type="RefSeq" id="WP_246419839.1">
    <property type="nucleotide sequence ID" value="NZ_JACHXU010000010.1"/>
</dbReference>
<dbReference type="AlphaFoldDB" id="A0A7W5H6Y1"/>
<sequence length="446" mass="50542">MKTPHVLTLLFLMTAPVFGEESAAYNREDDPHDFTVFMTEGGWCWYQDPRAILHEGKIFIGSVSGNGAGPALVGVYDLNRDQPLGTVTVHPKFDRDDHNSPVFHVCPDGRVLTVYARHNRDRLHHSRYSQPGNPLEWTDEVRHERVMSNPRDNVTYMNLHELKNENDLYLFFRGINFDPTFVTSNDHGETWSDPVHFFKSEVGGRHRPYARYAGNGRDTIHVAITDAHPRDFGNSIYYFQFRDGNFYAADNTLIKNLSTDGPLRPSETGLVYQGTGTPGRGANLSAIGAAWTSSIEVDESGHPHIGYTVYNSNTDHRYRIASWNGSQWIDREVAYGGKCLYDRESSYTGLITLDPVDPTVVVISTDVNPTTGEDLGGRHEIYRAKITSKDTVGSIEWQPITKNSPVRNIRPVVLRDDNRRVILWNRGDFKTYTNYQLDTVGLIEMQ</sequence>
<evidence type="ECO:0000313" key="3">
    <source>
        <dbReference type="Proteomes" id="UP000536179"/>
    </source>
</evidence>
<proteinExistence type="predicted"/>
<evidence type="ECO:0008006" key="4">
    <source>
        <dbReference type="Google" id="ProtNLM"/>
    </source>
</evidence>
<organism evidence="2 3">
    <name type="scientific">Aporhodopirellula rubra</name>
    <dbReference type="NCBI Taxonomy" id="980271"/>
    <lineage>
        <taxon>Bacteria</taxon>
        <taxon>Pseudomonadati</taxon>
        <taxon>Planctomycetota</taxon>
        <taxon>Planctomycetia</taxon>
        <taxon>Pirellulales</taxon>
        <taxon>Pirellulaceae</taxon>
        <taxon>Aporhodopirellula</taxon>
    </lineage>
</organism>
<dbReference type="Pfam" id="PF15892">
    <property type="entry name" value="BNR_4"/>
    <property type="match status" value="1"/>
</dbReference>
<keyword evidence="1" id="KW-0732">Signal</keyword>
<evidence type="ECO:0000313" key="2">
    <source>
        <dbReference type="EMBL" id="MBB3207445.1"/>
    </source>
</evidence>
<comment type="caution">
    <text evidence="2">The sequence shown here is derived from an EMBL/GenBank/DDBJ whole genome shotgun (WGS) entry which is preliminary data.</text>
</comment>
<protein>
    <recommendedName>
        <fullName evidence="4">BNR repeat-containing family member</fullName>
    </recommendedName>
</protein>
<dbReference type="Proteomes" id="UP000536179">
    <property type="component" value="Unassembled WGS sequence"/>
</dbReference>
<name>A0A7W5H6Y1_9BACT</name>
<evidence type="ECO:0000256" key="1">
    <source>
        <dbReference type="SAM" id="SignalP"/>
    </source>
</evidence>
<gene>
    <name evidence="2" type="ORF">FHS27_003266</name>
</gene>
<accession>A0A7W5H6Y1</accession>
<reference evidence="2 3" key="1">
    <citation type="submission" date="2020-08" db="EMBL/GenBank/DDBJ databases">
        <title>Genomic Encyclopedia of Type Strains, Phase III (KMG-III): the genomes of soil and plant-associated and newly described type strains.</title>
        <authorList>
            <person name="Whitman W."/>
        </authorList>
    </citation>
    <scope>NUCLEOTIDE SEQUENCE [LARGE SCALE GENOMIC DNA]</scope>
    <source>
        <strain evidence="2 3">CECT 8075</strain>
    </source>
</reference>
<dbReference type="InterPro" id="IPR036278">
    <property type="entry name" value="Sialidase_sf"/>
</dbReference>
<feature type="chain" id="PRO_5031065617" description="BNR repeat-containing family member" evidence="1">
    <location>
        <begin position="20"/>
        <end position="446"/>
    </location>
</feature>
<feature type="signal peptide" evidence="1">
    <location>
        <begin position="1"/>
        <end position="19"/>
    </location>
</feature>
<dbReference type="CDD" id="cd15482">
    <property type="entry name" value="Sialidase_non-viral"/>
    <property type="match status" value="1"/>
</dbReference>